<dbReference type="Proteomes" id="UP001165960">
    <property type="component" value="Unassembled WGS sequence"/>
</dbReference>
<proteinExistence type="predicted"/>
<evidence type="ECO:0000313" key="2">
    <source>
        <dbReference type="Proteomes" id="UP001165960"/>
    </source>
</evidence>
<comment type="caution">
    <text evidence="1">The sequence shown here is derived from an EMBL/GenBank/DDBJ whole genome shotgun (WGS) entry which is preliminary data.</text>
</comment>
<evidence type="ECO:0000313" key="1">
    <source>
        <dbReference type="EMBL" id="KAJ9053316.1"/>
    </source>
</evidence>
<accession>A0ACC2RTE4</accession>
<organism evidence="1 2">
    <name type="scientific">Entomophthora muscae</name>
    <dbReference type="NCBI Taxonomy" id="34485"/>
    <lineage>
        <taxon>Eukaryota</taxon>
        <taxon>Fungi</taxon>
        <taxon>Fungi incertae sedis</taxon>
        <taxon>Zoopagomycota</taxon>
        <taxon>Entomophthoromycotina</taxon>
        <taxon>Entomophthoromycetes</taxon>
        <taxon>Entomophthorales</taxon>
        <taxon>Entomophthoraceae</taxon>
        <taxon>Entomophthora</taxon>
    </lineage>
</organism>
<sequence>MVFNKNNNNNIIDGVSEQGASKTASMEVWLSMQGLCLTEIFDVGNEEAVQYLTPNSYGFDLFESHQHTGLGSYPLCETRKAQLKAILDAPCSLTLNNVVVVVFVKNRCKKLGKKSQKWRFKIL</sequence>
<keyword evidence="2" id="KW-1185">Reference proteome</keyword>
<name>A0ACC2RTE4_9FUNG</name>
<reference evidence="1" key="1">
    <citation type="submission" date="2022-04" db="EMBL/GenBank/DDBJ databases">
        <title>Genome of the entomopathogenic fungus Entomophthora muscae.</title>
        <authorList>
            <person name="Elya C."/>
            <person name="Lovett B.R."/>
            <person name="Lee E."/>
            <person name="Macias A.M."/>
            <person name="Hajek A.E."/>
            <person name="De Bivort B.L."/>
            <person name="Kasson M.T."/>
            <person name="De Fine Licht H.H."/>
            <person name="Stajich J.E."/>
        </authorList>
    </citation>
    <scope>NUCLEOTIDE SEQUENCE</scope>
    <source>
        <strain evidence="1">Berkeley</strain>
    </source>
</reference>
<dbReference type="EMBL" id="QTSX02006532">
    <property type="protein sequence ID" value="KAJ9053316.1"/>
    <property type="molecule type" value="Genomic_DNA"/>
</dbReference>
<protein>
    <submittedName>
        <fullName evidence="1">Uncharacterized protein</fullName>
    </submittedName>
</protein>
<gene>
    <name evidence="1" type="ORF">DSO57_1025402</name>
</gene>